<dbReference type="InParanoid" id="Q9BKX3"/>
<dbReference type="Bgee" id="WBGene00021264">
    <property type="expression patterns" value="Expressed in germ line (C elegans) and 4 other cell types or tissues"/>
</dbReference>
<dbReference type="PaxDb" id="6239-Y22D7AR.11"/>
<dbReference type="CDD" id="cd22150">
    <property type="entry name" value="F-box_CeFBXA-like"/>
    <property type="match status" value="1"/>
</dbReference>
<accession>Q9BKX3</accession>
<dbReference type="PANTHER" id="PTHR23015:SF4">
    <property type="entry name" value="DUF38 DOMAIN-CONTAINING PROTEIN-RELATED"/>
    <property type="match status" value="1"/>
</dbReference>
<proteinExistence type="predicted"/>
<gene>
    <name evidence="2 4" type="primary">fbxa-13</name>
    <name evidence="2" type="ORF">CELE_Y22D7AR.11</name>
    <name evidence="4" type="ORF">Y22D7AR.11</name>
</gene>
<name>Q9BKX3_CAEEL</name>
<dbReference type="GeneID" id="189517"/>
<dbReference type="FunCoup" id="Q9BKX3">
    <property type="interactions" value="18"/>
</dbReference>
<evidence type="ECO:0000259" key="1">
    <source>
        <dbReference type="PROSITE" id="PS50181"/>
    </source>
</evidence>
<dbReference type="PhylomeDB" id="Q9BKX3"/>
<dbReference type="InterPro" id="IPR036047">
    <property type="entry name" value="F-box-like_dom_sf"/>
</dbReference>
<dbReference type="EMBL" id="BX284603">
    <property type="protein sequence ID" value="CCD73766.1"/>
    <property type="molecule type" value="Genomic_DNA"/>
</dbReference>
<dbReference type="UCSC" id="Y22D7AR.11">
    <property type="organism name" value="c. elegans"/>
</dbReference>
<dbReference type="AlphaFoldDB" id="Q9BKX3"/>
<keyword evidence="3" id="KW-1185">Reference proteome</keyword>
<dbReference type="OMA" id="YTENDVY"/>
<feature type="domain" description="F-box" evidence="1">
    <location>
        <begin position="5"/>
        <end position="52"/>
    </location>
</feature>
<dbReference type="Proteomes" id="UP000001940">
    <property type="component" value="Chromosome III"/>
</dbReference>
<dbReference type="SMART" id="SM00256">
    <property type="entry name" value="FBOX"/>
    <property type="match status" value="1"/>
</dbReference>
<evidence type="ECO:0000313" key="4">
    <source>
        <dbReference type="WormBase" id="Y22D7AR.11"/>
    </source>
</evidence>
<reference evidence="2 3" key="1">
    <citation type="journal article" date="1998" name="Science">
        <title>Genome sequence of the nematode C. elegans: a platform for investigating biology.</title>
        <authorList>
            <consortium name="The C. elegans sequencing consortium"/>
            <person name="Sulson J.E."/>
            <person name="Waterston R."/>
        </authorList>
    </citation>
    <scope>NUCLEOTIDE SEQUENCE [LARGE SCALE GENOMIC DNA]</scope>
    <source>
        <strain evidence="2 3">Bristol N2</strain>
    </source>
</reference>
<dbReference type="HOGENOM" id="CLU_030831_3_1_1"/>
<evidence type="ECO:0000313" key="3">
    <source>
        <dbReference type="Proteomes" id="UP000001940"/>
    </source>
</evidence>
<dbReference type="RefSeq" id="NP_497448.1">
    <property type="nucleotide sequence ID" value="NM_065047.3"/>
</dbReference>
<dbReference type="PROSITE" id="PS50181">
    <property type="entry name" value="FBOX"/>
    <property type="match status" value="1"/>
</dbReference>
<organism evidence="2 3">
    <name type="scientific">Caenorhabditis elegans</name>
    <dbReference type="NCBI Taxonomy" id="6239"/>
    <lineage>
        <taxon>Eukaryota</taxon>
        <taxon>Metazoa</taxon>
        <taxon>Ecdysozoa</taxon>
        <taxon>Nematoda</taxon>
        <taxon>Chromadorea</taxon>
        <taxon>Rhabditida</taxon>
        <taxon>Rhabditina</taxon>
        <taxon>Rhabditomorpha</taxon>
        <taxon>Rhabditoidea</taxon>
        <taxon>Rhabditidae</taxon>
        <taxon>Peloderinae</taxon>
        <taxon>Caenorhabditis</taxon>
    </lineage>
</organism>
<dbReference type="AGR" id="WB:WBGene00021264"/>
<dbReference type="InterPro" id="IPR002900">
    <property type="entry name" value="DUF38/FTH_CAE_spp"/>
</dbReference>
<protein>
    <submittedName>
        <fullName evidence="2">F-box domain-containing protein</fullName>
    </submittedName>
</protein>
<dbReference type="PANTHER" id="PTHR23015">
    <property type="entry name" value="UNCHARACTERIZED C.ELEGANS PROTEIN"/>
    <property type="match status" value="1"/>
</dbReference>
<dbReference type="Pfam" id="PF00646">
    <property type="entry name" value="F-box"/>
    <property type="match status" value="1"/>
</dbReference>
<dbReference type="OrthoDB" id="2095648at2759"/>
<dbReference type="InterPro" id="IPR040161">
    <property type="entry name" value="FB224"/>
</dbReference>
<evidence type="ECO:0000313" key="2">
    <source>
        <dbReference type="EMBL" id="CCD73766.1"/>
    </source>
</evidence>
<dbReference type="KEGG" id="cel:CELE_Y22D7AR.11"/>
<dbReference type="Pfam" id="PF01827">
    <property type="entry name" value="FTH"/>
    <property type="match status" value="1"/>
</dbReference>
<dbReference type="InterPro" id="IPR001810">
    <property type="entry name" value="F-box_dom"/>
</dbReference>
<dbReference type="WormBase" id="Y22D7AR.11">
    <property type="protein sequence ID" value="CE23412"/>
    <property type="gene ID" value="WBGene00021264"/>
    <property type="gene designation" value="fbxa-13"/>
</dbReference>
<dbReference type="SUPFAM" id="SSF81383">
    <property type="entry name" value="F-box domain"/>
    <property type="match status" value="1"/>
</dbReference>
<sequence length="285" mass="33390">MWPKPPTLLDLPLEIANQILEKMEPMDRLTARKVCRSLKTAVDEFGIHFDKISINFCTNCVLLDLDGTRIEYTENDVYSKDLEIILDEALELEIFNTEYTPAHVKSFLEILKLKKRVNVKKIDLKNFLFTDILSIISYMNAQVIEYIKMQYVGSVDQFERLTCLDQWKNAHYCIIVDSELENVPIEDFFHFKEFEVESRSFSTQNAIEIRNDLLKRSSFQSCTIWFHGGNSNEIAKVFQPDYDGDNEYELDYITGDNAKFEIRCGIGLFVEEFCANQWEFVVQRC</sequence>
<dbReference type="CTD" id="189517"/>